<dbReference type="InterPro" id="IPR001162">
    <property type="entry name" value="UvrC_RNase_H_dom"/>
</dbReference>
<evidence type="ECO:0000259" key="6">
    <source>
        <dbReference type="PROSITE" id="PS50151"/>
    </source>
</evidence>
<dbReference type="AlphaFoldDB" id="A0A381Y9N4"/>
<dbReference type="Pfam" id="PF08459">
    <property type="entry name" value="UvrC_RNaseH_dom"/>
    <property type="match status" value="1"/>
</dbReference>
<dbReference type="FunFam" id="3.40.1440.10:FF:000001">
    <property type="entry name" value="UvrABC system protein C"/>
    <property type="match status" value="1"/>
</dbReference>
<feature type="domain" description="UVR" evidence="6">
    <location>
        <begin position="214"/>
        <end position="249"/>
    </location>
</feature>
<proteinExistence type="inferred from homology"/>
<dbReference type="InterPro" id="IPR004791">
    <property type="entry name" value="UvrC"/>
</dbReference>
<keyword evidence="4" id="KW-0267">Excision nuclease</keyword>
<dbReference type="InterPro" id="IPR038476">
    <property type="entry name" value="UvrC_RNase_H_dom_sf"/>
</dbReference>
<evidence type="ECO:0000256" key="5">
    <source>
        <dbReference type="ARBA" id="ARBA00023204"/>
    </source>
</evidence>
<keyword evidence="3" id="KW-0228">DNA excision</keyword>
<organism evidence="9">
    <name type="scientific">marine metagenome</name>
    <dbReference type="NCBI Taxonomy" id="408172"/>
    <lineage>
        <taxon>unclassified sequences</taxon>
        <taxon>metagenomes</taxon>
        <taxon>ecological metagenomes</taxon>
    </lineage>
</organism>
<accession>A0A381Y9N4</accession>
<feature type="domain" description="UvrC family homology region profile" evidence="8">
    <location>
        <begin position="265"/>
        <end position="492"/>
    </location>
</feature>
<dbReference type="HAMAP" id="MF_00203">
    <property type="entry name" value="UvrC"/>
    <property type="match status" value="1"/>
</dbReference>
<dbReference type="InterPro" id="IPR000305">
    <property type="entry name" value="GIY-YIG_endonuc"/>
</dbReference>
<dbReference type="NCBIfam" id="TIGR00194">
    <property type="entry name" value="uvrC"/>
    <property type="match status" value="1"/>
</dbReference>
<dbReference type="InterPro" id="IPR036876">
    <property type="entry name" value="UVR_dom_sf"/>
</dbReference>
<evidence type="ECO:0000256" key="2">
    <source>
        <dbReference type="ARBA" id="ARBA00022763"/>
    </source>
</evidence>
<evidence type="ECO:0000256" key="3">
    <source>
        <dbReference type="ARBA" id="ARBA00022769"/>
    </source>
</evidence>
<dbReference type="Gene3D" id="3.30.420.340">
    <property type="entry name" value="UvrC, RNAse H endonuclease domain"/>
    <property type="match status" value="1"/>
</dbReference>
<sequence length="561" mass="64990">MRILKAEMTSIKQNQIKQIPTKPGVYFFKDLDNEIIYIGKAKNLRNRVRSYFQKSKHQSAKNISLIKRISNVEWLVVRSEVEALLTEANLIKQHQPHYNVSLKDDKSFPYIRITKEPYPRVFITREVVRDGSKYFGPYTDVYHLRRSLKAVHKIFPVRSCDYFINDESIAAEKVSLCLDYHIKKCQGPCEGMVPESDYNEMIKQVIQFLQGRTKETEKYIQNQMEKASSEMRFEDAGMYRDQLHAIGQFKDRQRKVAADFEDRDVFAFAKEEDYAIAVIVRIRNGRITSREKISLRKLDELDAVTLETIITRFYLESDFIPKEISLPLEPDNQDQLNIWLKEKRNGAVQLSVPQRGEKAKEVRLAYQNAKLLLGEWMLNRKKRRELVPKMINQLQDDLQLKVPPRKIEAFDISHLGGTNTVASMVCFTDGKPKKSAYRKFKVKTVEGIDDFASMREIVHRRYKRVKEEGIGLPDLILIDGGKGQLSMAVSALRELGLDYLPIVALAKKLEEVFVPGQADAQSIHKQSPGLILLRRIRDEAHRFAITFQKQKRTASISTSVF</sequence>
<dbReference type="PROSITE" id="PS50151">
    <property type="entry name" value="UVR"/>
    <property type="match status" value="1"/>
</dbReference>
<dbReference type="SUPFAM" id="SSF82771">
    <property type="entry name" value="GIY-YIG endonuclease"/>
    <property type="match status" value="1"/>
</dbReference>
<dbReference type="Pfam" id="PF22920">
    <property type="entry name" value="UvrC_RNaseH"/>
    <property type="match status" value="1"/>
</dbReference>
<keyword evidence="2" id="KW-0227">DNA damage</keyword>
<feature type="domain" description="GIY-YIG" evidence="7">
    <location>
        <begin position="21"/>
        <end position="100"/>
    </location>
</feature>
<dbReference type="PANTHER" id="PTHR30562">
    <property type="entry name" value="UVRC/OXIDOREDUCTASE"/>
    <property type="match status" value="1"/>
</dbReference>
<dbReference type="EMBL" id="UINC01017682">
    <property type="protein sequence ID" value="SVA73600.1"/>
    <property type="molecule type" value="Genomic_DNA"/>
</dbReference>
<dbReference type="PROSITE" id="PS50164">
    <property type="entry name" value="GIY_YIG"/>
    <property type="match status" value="1"/>
</dbReference>
<name>A0A381Y9N4_9ZZZZ</name>
<evidence type="ECO:0000259" key="8">
    <source>
        <dbReference type="PROSITE" id="PS50165"/>
    </source>
</evidence>
<dbReference type="InterPro" id="IPR035901">
    <property type="entry name" value="GIY-YIG_endonuc_sf"/>
</dbReference>
<reference evidence="9" key="1">
    <citation type="submission" date="2018-05" db="EMBL/GenBank/DDBJ databases">
        <authorList>
            <person name="Lanie J.A."/>
            <person name="Ng W.-L."/>
            <person name="Kazmierczak K.M."/>
            <person name="Andrzejewski T.M."/>
            <person name="Davidsen T.M."/>
            <person name="Wayne K.J."/>
            <person name="Tettelin H."/>
            <person name="Glass J.I."/>
            <person name="Rusch D."/>
            <person name="Podicherti R."/>
            <person name="Tsui H.-C.T."/>
            <person name="Winkler M.E."/>
        </authorList>
    </citation>
    <scope>NUCLEOTIDE SEQUENCE</scope>
</reference>
<evidence type="ECO:0008006" key="10">
    <source>
        <dbReference type="Google" id="ProtNLM"/>
    </source>
</evidence>
<dbReference type="InterPro" id="IPR050066">
    <property type="entry name" value="UvrABC_protein_C"/>
</dbReference>
<evidence type="ECO:0000259" key="7">
    <source>
        <dbReference type="PROSITE" id="PS50164"/>
    </source>
</evidence>
<evidence type="ECO:0000256" key="1">
    <source>
        <dbReference type="ARBA" id="ARBA00022490"/>
    </source>
</evidence>
<dbReference type="PROSITE" id="PS50165">
    <property type="entry name" value="UVRC"/>
    <property type="match status" value="1"/>
</dbReference>
<evidence type="ECO:0000313" key="9">
    <source>
        <dbReference type="EMBL" id="SVA73600.1"/>
    </source>
</evidence>
<dbReference type="GO" id="GO:0009381">
    <property type="term" value="F:excinuclease ABC activity"/>
    <property type="evidence" value="ECO:0007669"/>
    <property type="project" value="InterPro"/>
</dbReference>
<dbReference type="GO" id="GO:0006289">
    <property type="term" value="P:nucleotide-excision repair"/>
    <property type="evidence" value="ECO:0007669"/>
    <property type="project" value="InterPro"/>
</dbReference>
<evidence type="ECO:0000256" key="4">
    <source>
        <dbReference type="ARBA" id="ARBA00022881"/>
    </source>
</evidence>
<feature type="non-terminal residue" evidence="9">
    <location>
        <position position="561"/>
    </location>
</feature>
<protein>
    <recommendedName>
        <fullName evidence="10">GIY-YIG domain-containing protein</fullName>
    </recommendedName>
</protein>
<dbReference type="GO" id="GO:0009380">
    <property type="term" value="C:excinuclease repair complex"/>
    <property type="evidence" value="ECO:0007669"/>
    <property type="project" value="InterPro"/>
</dbReference>
<gene>
    <name evidence="9" type="ORF">METZ01_LOCUS126454</name>
</gene>
<dbReference type="Gene3D" id="3.40.1440.10">
    <property type="entry name" value="GIY-YIG endonuclease"/>
    <property type="match status" value="1"/>
</dbReference>
<dbReference type="SUPFAM" id="SSF46600">
    <property type="entry name" value="C-terminal UvrC-binding domain of UvrB"/>
    <property type="match status" value="1"/>
</dbReference>
<dbReference type="PANTHER" id="PTHR30562:SF1">
    <property type="entry name" value="UVRABC SYSTEM PROTEIN C"/>
    <property type="match status" value="1"/>
</dbReference>
<keyword evidence="5" id="KW-0234">DNA repair</keyword>
<dbReference type="Pfam" id="PF02151">
    <property type="entry name" value="UVR"/>
    <property type="match status" value="1"/>
</dbReference>
<dbReference type="Pfam" id="PF01541">
    <property type="entry name" value="GIY-YIG"/>
    <property type="match status" value="1"/>
</dbReference>
<dbReference type="NCBIfam" id="NF001824">
    <property type="entry name" value="PRK00558.1-5"/>
    <property type="match status" value="1"/>
</dbReference>
<dbReference type="InterPro" id="IPR047296">
    <property type="entry name" value="GIY-YIG_UvrC_Cho"/>
</dbReference>
<dbReference type="SMART" id="SM00465">
    <property type="entry name" value="GIYc"/>
    <property type="match status" value="1"/>
</dbReference>
<dbReference type="InterPro" id="IPR001943">
    <property type="entry name" value="UVR_dom"/>
</dbReference>
<dbReference type="CDD" id="cd10434">
    <property type="entry name" value="GIY-YIG_UvrC_Cho"/>
    <property type="match status" value="1"/>
</dbReference>
<keyword evidence="1" id="KW-0963">Cytoplasm</keyword>